<dbReference type="InterPro" id="IPR058240">
    <property type="entry name" value="rSAM_sf"/>
</dbReference>
<dbReference type="PROSITE" id="PS51918">
    <property type="entry name" value="RADICAL_SAM"/>
    <property type="match status" value="1"/>
</dbReference>
<protein>
    <submittedName>
        <fullName evidence="2">Radical SAM protein</fullName>
    </submittedName>
</protein>
<dbReference type="PANTHER" id="PTHR43324">
    <property type="match status" value="1"/>
</dbReference>
<dbReference type="GO" id="GO:0003824">
    <property type="term" value="F:catalytic activity"/>
    <property type="evidence" value="ECO:0007669"/>
    <property type="project" value="InterPro"/>
</dbReference>
<dbReference type="SFLD" id="SFLDS00029">
    <property type="entry name" value="Radical_SAM"/>
    <property type="match status" value="1"/>
</dbReference>
<evidence type="ECO:0000313" key="3">
    <source>
        <dbReference type="Proteomes" id="UP000554766"/>
    </source>
</evidence>
<accession>A0A7L4P9D4</accession>
<dbReference type="SMART" id="SM00729">
    <property type="entry name" value="Elp3"/>
    <property type="match status" value="1"/>
</dbReference>
<dbReference type="InterPro" id="IPR006638">
    <property type="entry name" value="Elp3/MiaA/NifB-like_rSAM"/>
</dbReference>
<feature type="domain" description="Radical SAM core" evidence="1">
    <location>
        <begin position="181"/>
        <end position="445"/>
    </location>
</feature>
<dbReference type="SUPFAM" id="SSF102114">
    <property type="entry name" value="Radical SAM enzymes"/>
    <property type="match status" value="1"/>
</dbReference>
<dbReference type="SUPFAM" id="SSF81585">
    <property type="entry name" value="PsbU/PolX domain-like"/>
    <property type="match status" value="1"/>
</dbReference>
<keyword evidence="3" id="KW-1185">Reference proteome</keyword>
<dbReference type="Gene3D" id="3.80.30.20">
    <property type="entry name" value="tm_1862 like domain"/>
    <property type="match status" value="1"/>
</dbReference>
<dbReference type="OMA" id="HTPGKYL"/>
<evidence type="ECO:0000259" key="1">
    <source>
        <dbReference type="PROSITE" id="PS51918"/>
    </source>
</evidence>
<dbReference type="PANTHER" id="PTHR43324:SF1">
    <property type="entry name" value="RADICAL SAM CORE DOMAIN-CONTAINING PROTEIN"/>
    <property type="match status" value="1"/>
</dbReference>
<dbReference type="EMBL" id="JAAVJF010000003">
    <property type="protein sequence ID" value="NYR15585.1"/>
    <property type="molecule type" value="Genomic_DNA"/>
</dbReference>
<dbReference type="InterPro" id="IPR007197">
    <property type="entry name" value="rSAM"/>
</dbReference>
<reference evidence="2 3" key="1">
    <citation type="journal article" date="2020" name="Nat. Commun.">
        <title>The structures of two archaeal type IV pili illuminate evolutionary relationships.</title>
        <authorList>
            <person name="Wang F."/>
            <person name="Baquero D.P."/>
            <person name="Su Z."/>
            <person name="Beltran L.C."/>
            <person name="Prangishvili D."/>
            <person name="Krupovic M."/>
            <person name="Egelman E.H."/>
        </authorList>
    </citation>
    <scope>NUCLEOTIDE SEQUENCE [LARGE SCALE GENOMIC DNA]</scope>
    <source>
        <strain evidence="2 3">2GA</strain>
    </source>
</reference>
<dbReference type="RefSeq" id="WP_011901798.1">
    <property type="nucleotide sequence ID" value="NZ_JAAVJF010000003.1"/>
</dbReference>
<dbReference type="Gene3D" id="1.10.150.320">
    <property type="entry name" value="Photosystem II 12 kDa extrinsic protein"/>
    <property type="match status" value="1"/>
</dbReference>
<dbReference type="InterPro" id="IPR023404">
    <property type="entry name" value="rSAM_horseshoe"/>
</dbReference>
<name>A0A7L4P9D4_9CREN</name>
<dbReference type="AlphaFoldDB" id="A0A7L4P9D4"/>
<comment type="caution">
    <text evidence="2">The sequence shown here is derived from an EMBL/GenBank/DDBJ whole genome shotgun (WGS) entry which is preliminary data.</text>
</comment>
<sequence>MRLAVVDGYTDEPAGLGVPPYLDVYARYVAGAAELAGVETVHYFTIDTLRQDWAKSLSHLAEYDVVVVIAGVTTPGKYLGGTPISLDEILDIGRVEGPVRILGGPVAKFGYGIEGGTVAVPPSKFRRYYDVVVSGDVDLVVYRALTEGLEKAVPSETHKDFYLVDEFAVRGAKIVLQHPNYGKNLIVELETYRSCPRYVTGGCSFCTTVAYGPVITRSIEGIVKEVEALYKAGVMHFRLGRQADFYTYMAHDVGREDFPRPNPTAIERLLVGIRNAAPGLRTLHIDNVNPGTVARWREESIQITKLLVEYGTPGNVAAMGIESADPRVVKINNLKVDTEEALEAVALFTKYGSARGPNGMPYLLAGINFVAGLPGETEETYRHNVEFLKEVLARGLLVRRVNIRQLLIFPTSRLWPKARKLTSRLREHKRRFLLFKKWVREVFDREMLRRLVPQGTVLREVFTEVHYHNGTYARQVGSYPLLVYIPTRLELGRYIDVVVVDHGSRSVLALPYPVNINVANKRVLRHLPGMTRDRLKALVSGRPFKSLDELKQKVGDGEYLNYVSF</sequence>
<organism evidence="2 3">
    <name type="scientific">Pyrobaculum arsenaticum</name>
    <dbReference type="NCBI Taxonomy" id="121277"/>
    <lineage>
        <taxon>Archaea</taxon>
        <taxon>Thermoproteota</taxon>
        <taxon>Thermoprotei</taxon>
        <taxon>Thermoproteales</taxon>
        <taxon>Thermoproteaceae</taxon>
        <taxon>Pyrobaculum</taxon>
    </lineage>
</organism>
<gene>
    <name evidence="2" type="ORF">HC235_06485</name>
</gene>
<proteinExistence type="predicted"/>
<dbReference type="SFLD" id="SFLDG01082">
    <property type="entry name" value="B12-binding_domain_containing"/>
    <property type="match status" value="1"/>
</dbReference>
<dbReference type="CDD" id="cd01335">
    <property type="entry name" value="Radical_SAM"/>
    <property type="match status" value="1"/>
</dbReference>
<dbReference type="GO" id="GO:0051536">
    <property type="term" value="F:iron-sulfur cluster binding"/>
    <property type="evidence" value="ECO:0007669"/>
    <property type="project" value="InterPro"/>
</dbReference>
<dbReference type="Pfam" id="PF04055">
    <property type="entry name" value="Radical_SAM"/>
    <property type="match status" value="1"/>
</dbReference>
<dbReference type="Proteomes" id="UP000554766">
    <property type="component" value="Unassembled WGS sequence"/>
</dbReference>
<evidence type="ECO:0000313" key="2">
    <source>
        <dbReference type="EMBL" id="NYR15585.1"/>
    </source>
</evidence>
<dbReference type="GeneID" id="5055956"/>